<keyword evidence="9 14" id="KW-0540">Nuclease</keyword>
<dbReference type="HAMAP" id="MF_00052_B">
    <property type="entry name" value="RNase_HII_B"/>
    <property type="match status" value="1"/>
</dbReference>
<dbReference type="InterPro" id="IPR022898">
    <property type="entry name" value="RNase_HII"/>
</dbReference>
<sequence length="216" mass="23521">MDEWLRRYRLDLALSGGQCVAGVDEVGRGCIAGPVVAASVVLPLHRDTYRELQDVSDSKQLKPEVRERLLERIRAHAVGIGIGMASPDEIDRLNILAATHLAMQRALDALSVPVSLALIDGNRGFRHQVPVLPVVDGDARSLPIAAASVVAKVFRDRLMAKLDEVFPGYAFADHAGYGTRAHLEALRRLGPSVVHRLSFAPVRSCMEEKGVVRYGS</sequence>
<dbReference type="InterPro" id="IPR036397">
    <property type="entry name" value="RNaseH_sf"/>
</dbReference>
<dbReference type="EC" id="3.1.26.4" evidence="6 14"/>
<evidence type="ECO:0000256" key="15">
    <source>
        <dbReference type="PROSITE-ProRule" id="PRU01319"/>
    </source>
</evidence>
<comment type="catalytic activity">
    <reaction evidence="1 14 15 16">
        <text>Endonucleolytic cleavage to 5'-phosphomonoester.</text>
        <dbReference type="EC" id="3.1.26.4"/>
    </reaction>
</comment>
<comment type="cofactor">
    <cofactor evidence="2">
        <name>Mg(2+)</name>
        <dbReference type="ChEBI" id="CHEBI:18420"/>
    </cofactor>
</comment>
<comment type="cofactor">
    <cofactor evidence="14 15">
        <name>Mn(2+)</name>
        <dbReference type="ChEBI" id="CHEBI:29035"/>
    </cofactor>
    <cofactor evidence="14 15">
        <name>Mg(2+)</name>
        <dbReference type="ChEBI" id="CHEBI:18420"/>
    </cofactor>
    <text evidence="14 15">Manganese or magnesium. Binds 1 divalent metal ion per monomer in the absence of substrate. May bind a second metal ion after substrate binding.</text>
</comment>
<dbReference type="InterPro" id="IPR024567">
    <property type="entry name" value="RNase_HII/HIII_dom"/>
</dbReference>
<evidence type="ECO:0000256" key="13">
    <source>
        <dbReference type="ARBA" id="ARBA00023211"/>
    </source>
</evidence>
<dbReference type="Pfam" id="PF01351">
    <property type="entry name" value="RNase_HII"/>
    <property type="match status" value="1"/>
</dbReference>
<keyword evidence="19" id="KW-1185">Reference proteome</keyword>
<evidence type="ECO:0000256" key="7">
    <source>
        <dbReference type="ARBA" id="ARBA00019179"/>
    </source>
</evidence>
<evidence type="ECO:0000256" key="16">
    <source>
        <dbReference type="RuleBase" id="RU003515"/>
    </source>
</evidence>
<dbReference type="GO" id="GO:0043137">
    <property type="term" value="P:DNA replication, removal of RNA primer"/>
    <property type="evidence" value="ECO:0007669"/>
    <property type="project" value="TreeGrafter"/>
</dbReference>
<evidence type="ECO:0000313" key="18">
    <source>
        <dbReference type="EMBL" id="SIS91050.1"/>
    </source>
</evidence>
<evidence type="ECO:0000256" key="2">
    <source>
        <dbReference type="ARBA" id="ARBA00001946"/>
    </source>
</evidence>
<dbReference type="GO" id="GO:0005737">
    <property type="term" value="C:cytoplasm"/>
    <property type="evidence" value="ECO:0007669"/>
    <property type="project" value="UniProtKB-SubCell"/>
</dbReference>
<proteinExistence type="inferred from homology"/>
<keyword evidence="12 14" id="KW-0378">Hydrolase</keyword>
<evidence type="ECO:0000256" key="11">
    <source>
        <dbReference type="ARBA" id="ARBA00022759"/>
    </source>
</evidence>
<evidence type="ECO:0000256" key="6">
    <source>
        <dbReference type="ARBA" id="ARBA00012180"/>
    </source>
</evidence>
<dbReference type="GO" id="GO:0030145">
    <property type="term" value="F:manganese ion binding"/>
    <property type="evidence" value="ECO:0007669"/>
    <property type="project" value="UniProtKB-UniRule"/>
</dbReference>
<keyword evidence="13 14" id="KW-0464">Manganese</keyword>
<dbReference type="GO" id="GO:0006298">
    <property type="term" value="P:mismatch repair"/>
    <property type="evidence" value="ECO:0007669"/>
    <property type="project" value="TreeGrafter"/>
</dbReference>
<dbReference type="SUPFAM" id="SSF53098">
    <property type="entry name" value="Ribonuclease H-like"/>
    <property type="match status" value="1"/>
</dbReference>
<evidence type="ECO:0000256" key="14">
    <source>
        <dbReference type="HAMAP-Rule" id="MF_00052"/>
    </source>
</evidence>
<dbReference type="AlphaFoldDB" id="A0A1N7MY87"/>
<evidence type="ECO:0000256" key="3">
    <source>
        <dbReference type="ARBA" id="ARBA00004065"/>
    </source>
</evidence>
<evidence type="ECO:0000256" key="12">
    <source>
        <dbReference type="ARBA" id="ARBA00022801"/>
    </source>
</evidence>
<evidence type="ECO:0000256" key="8">
    <source>
        <dbReference type="ARBA" id="ARBA00022490"/>
    </source>
</evidence>
<evidence type="ECO:0000256" key="10">
    <source>
        <dbReference type="ARBA" id="ARBA00022723"/>
    </source>
</evidence>
<keyword evidence="8 14" id="KW-0963">Cytoplasm</keyword>
<feature type="domain" description="RNase H type-2" evidence="17">
    <location>
        <begin position="18"/>
        <end position="211"/>
    </location>
</feature>
<keyword evidence="11 14" id="KW-0255">Endonuclease</keyword>
<dbReference type="GO" id="GO:0032299">
    <property type="term" value="C:ribonuclease H2 complex"/>
    <property type="evidence" value="ECO:0007669"/>
    <property type="project" value="TreeGrafter"/>
</dbReference>
<evidence type="ECO:0000259" key="17">
    <source>
        <dbReference type="PROSITE" id="PS51975"/>
    </source>
</evidence>
<evidence type="ECO:0000256" key="9">
    <source>
        <dbReference type="ARBA" id="ARBA00022722"/>
    </source>
</evidence>
<accession>A0A1N7MY87</accession>
<dbReference type="OrthoDB" id="9803420at2"/>
<dbReference type="EMBL" id="FTOO01000006">
    <property type="protein sequence ID" value="SIS91050.1"/>
    <property type="molecule type" value="Genomic_DNA"/>
</dbReference>
<evidence type="ECO:0000256" key="4">
    <source>
        <dbReference type="ARBA" id="ARBA00004496"/>
    </source>
</evidence>
<dbReference type="Proteomes" id="UP000186156">
    <property type="component" value="Unassembled WGS sequence"/>
</dbReference>
<dbReference type="PANTHER" id="PTHR10954">
    <property type="entry name" value="RIBONUCLEASE H2 SUBUNIT A"/>
    <property type="match status" value="1"/>
</dbReference>
<evidence type="ECO:0000256" key="1">
    <source>
        <dbReference type="ARBA" id="ARBA00000077"/>
    </source>
</evidence>
<evidence type="ECO:0000256" key="5">
    <source>
        <dbReference type="ARBA" id="ARBA00007383"/>
    </source>
</evidence>
<name>A0A1N7MY87_9BACL</name>
<comment type="subcellular location">
    <subcellularLocation>
        <location evidence="4 14">Cytoplasm</location>
    </subcellularLocation>
</comment>
<reference evidence="19" key="1">
    <citation type="submission" date="2017-01" db="EMBL/GenBank/DDBJ databases">
        <authorList>
            <person name="Varghese N."/>
            <person name="Submissions S."/>
        </authorList>
    </citation>
    <scope>NUCLEOTIDE SEQUENCE [LARGE SCALE GENOMIC DNA]</scope>
    <source>
        <strain evidence="19">DSM 16176</strain>
    </source>
</reference>
<feature type="binding site" evidence="14 15">
    <location>
        <position position="120"/>
    </location>
    <ligand>
        <name>a divalent metal cation</name>
        <dbReference type="ChEBI" id="CHEBI:60240"/>
    </ligand>
</feature>
<feature type="binding site" evidence="14 15">
    <location>
        <position position="25"/>
    </location>
    <ligand>
        <name>a divalent metal cation</name>
        <dbReference type="ChEBI" id="CHEBI:60240"/>
    </ligand>
</feature>
<dbReference type="PANTHER" id="PTHR10954:SF18">
    <property type="entry name" value="RIBONUCLEASE HII"/>
    <property type="match status" value="1"/>
</dbReference>
<comment type="similarity">
    <text evidence="5 14 16">Belongs to the RNase HII family.</text>
</comment>
<dbReference type="CDD" id="cd07182">
    <property type="entry name" value="RNase_HII_bacteria_HII_like"/>
    <property type="match status" value="1"/>
</dbReference>
<protein>
    <recommendedName>
        <fullName evidence="7 14">Ribonuclease HII</fullName>
        <shortName evidence="14">RNase HII</shortName>
        <ecNumber evidence="6 14">3.1.26.4</ecNumber>
    </recommendedName>
</protein>
<dbReference type="STRING" id="252246.SAMN05421799_106214"/>
<feature type="binding site" evidence="14 15">
    <location>
        <position position="24"/>
    </location>
    <ligand>
        <name>a divalent metal cation</name>
        <dbReference type="ChEBI" id="CHEBI:60240"/>
    </ligand>
</feature>
<organism evidence="18 19">
    <name type="scientific">Alicyclobacillus vulcanalis</name>
    <dbReference type="NCBI Taxonomy" id="252246"/>
    <lineage>
        <taxon>Bacteria</taxon>
        <taxon>Bacillati</taxon>
        <taxon>Bacillota</taxon>
        <taxon>Bacilli</taxon>
        <taxon>Bacillales</taxon>
        <taxon>Alicyclobacillaceae</taxon>
        <taxon>Alicyclobacillus</taxon>
    </lineage>
</organism>
<dbReference type="RefSeq" id="WP_076347219.1">
    <property type="nucleotide sequence ID" value="NZ_FTOO01000006.1"/>
</dbReference>
<dbReference type="Gene3D" id="3.30.420.10">
    <property type="entry name" value="Ribonuclease H-like superfamily/Ribonuclease H"/>
    <property type="match status" value="1"/>
</dbReference>
<dbReference type="GO" id="GO:0003723">
    <property type="term" value="F:RNA binding"/>
    <property type="evidence" value="ECO:0007669"/>
    <property type="project" value="UniProtKB-UniRule"/>
</dbReference>
<dbReference type="NCBIfam" id="NF000595">
    <property type="entry name" value="PRK00015.1-3"/>
    <property type="match status" value="1"/>
</dbReference>
<dbReference type="InterPro" id="IPR001352">
    <property type="entry name" value="RNase_HII/HIII"/>
</dbReference>
<dbReference type="GO" id="GO:0004523">
    <property type="term" value="F:RNA-DNA hybrid ribonuclease activity"/>
    <property type="evidence" value="ECO:0007669"/>
    <property type="project" value="UniProtKB-UniRule"/>
</dbReference>
<dbReference type="PROSITE" id="PS51975">
    <property type="entry name" value="RNASE_H_2"/>
    <property type="match status" value="1"/>
</dbReference>
<dbReference type="InterPro" id="IPR012337">
    <property type="entry name" value="RNaseH-like_sf"/>
</dbReference>
<keyword evidence="10 14" id="KW-0479">Metal-binding</keyword>
<gene>
    <name evidence="14" type="primary">rnhB</name>
    <name evidence="18" type="ORF">SAMN05421799_106214</name>
</gene>
<evidence type="ECO:0000313" key="19">
    <source>
        <dbReference type="Proteomes" id="UP000186156"/>
    </source>
</evidence>
<comment type="function">
    <text evidence="3 14 16">Endonuclease that specifically degrades the RNA of RNA-DNA hybrids.</text>
</comment>